<reference evidence="4" key="1">
    <citation type="submission" date="2014-06" db="EMBL/GenBank/DDBJ databases">
        <authorList>
            <person name="Le Roux Frederique"/>
        </authorList>
    </citation>
    <scope>NUCLEOTIDE SEQUENCE [LARGE SCALE GENOMIC DNA]</scope>
    <source>
        <strain evidence="4">J5-5</strain>
    </source>
</reference>
<dbReference type="AlphaFoldDB" id="A0A4R3PBU5"/>
<accession>A0A4R3PBU5</accession>
<evidence type="ECO:0000313" key="2">
    <source>
        <dbReference type="EMBL" id="CDT14398.1"/>
    </source>
</evidence>
<dbReference type="Proteomes" id="UP000049495">
    <property type="component" value="Unassembled WGS sequence"/>
</dbReference>
<gene>
    <name evidence="2" type="ORF">VCR4J5_1520001</name>
    <name evidence="1" type="ORF">VCR5J5_1160025</name>
</gene>
<proteinExistence type="predicted"/>
<organism evidence="1 4">
    <name type="scientific">Vibrio crassostreae</name>
    <dbReference type="NCBI Taxonomy" id="246167"/>
    <lineage>
        <taxon>Bacteria</taxon>
        <taxon>Pseudomonadati</taxon>
        <taxon>Pseudomonadota</taxon>
        <taxon>Gammaproteobacteria</taxon>
        <taxon>Vibrionales</taxon>
        <taxon>Vibrionaceae</taxon>
        <taxon>Vibrio</taxon>
    </lineage>
</organism>
<reference evidence="1 3" key="2">
    <citation type="submission" date="2014-06" db="EMBL/GenBank/DDBJ databases">
        <authorList>
            <person name="Le Roux F."/>
        </authorList>
    </citation>
    <scope>NUCLEOTIDE SEQUENCE</scope>
    <source>
        <strain evidence="2 3">J5-4</strain>
        <strain evidence="1">J5-5</strain>
    </source>
</reference>
<protein>
    <submittedName>
        <fullName evidence="1">Transposase</fullName>
    </submittedName>
</protein>
<evidence type="ECO:0000313" key="3">
    <source>
        <dbReference type="Proteomes" id="UP000049077"/>
    </source>
</evidence>
<evidence type="ECO:0000313" key="4">
    <source>
        <dbReference type="Proteomes" id="UP000049495"/>
    </source>
</evidence>
<dbReference type="Proteomes" id="UP000049077">
    <property type="component" value="Unassembled WGS sequence"/>
</dbReference>
<evidence type="ECO:0000313" key="1">
    <source>
        <dbReference type="EMBL" id="CDS95250.1"/>
    </source>
</evidence>
<keyword evidence="3" id="KW-1185">Reference proteome</keyword>
<dbReference type="EMBL" id="CCJX01000060">
    <property type="protein sequence ID" value="CDT14398.1"/>
    <property type="molecule type" value="Genomic_DNA"/>
</dbReference>
<sequence>MLSLVEILDIKYLNNIVELSHRWMKQKTRQALGWKSMEGALANLHGREVWTMLKQEQIDIESQTAFERFYALAV</sequence>
<name>A0A4R3PBU5_9VIBR</name>
<comment type="caution">
    <text evidence="1">The sequence shown here is derived from an EMBL/GenBank/DDBJ whole genome shotgun (WGS) entry which is preliminary data.</text>
</comment>
<dbReference type="EMBL" id="CCJV01000020">
    <property type="protein sequence ID" value="CDS95250.1"/>
    <property type="molecule type" value="Genomic_DNA"/>
</dbReference>